<evidence type="ECO:0000313" key="2">
    <source>
        <dbReference type="Proteomes" id="UP000708347"/>
    </source>
</evidence>
<evidence type="ECO:0000313" key="1">
    <source>
        <dbReference type="EMBL" id="NTY62624.1"/>
    </source>
</evidence>
<organism evidence="1 2">
    <name type="scientific">Mycolicibacterium sphagni</name>
    <dbReference type="NCBI Taxonomy" id="1786"/>
    <lineage>
        <taxon>Bacteria</taxon>
        <taxon>Bacillati</taxon>
        <taxon>Actinomycetota</taxon>
        <taxon>Actinomycetes</taxon>
        <taxon>Mycobacteriales</taxon>
        <taxon>Mycobacteriaceae</taxon>
        <taxon>Mycolicibacterium</taxon>
    </lineage>
</organism>
<sequence>MSDHDLTSDQRWLLYFMGGWMIRDCLIDSTGTDRLMRSMWGGCNHDHPQGGPEWMTSFETRNGKVVSPGHGEVRVVITKAQINAYARSLPTSIRTELSDIRHEAADERKRTYGWCHCPHARTAPNAHSGPCTRYHPTEDEDTAHYAAMNRLDDIAEDIMRRALRLDEAQAEQLDLFATL</sequence>
<reference evidence="1 2" key="1">
    <citation type="submission" date="2019-05" db="EMBL/GenBank/DDBJ databases">
        <title>Mycolicibacterium sphagni ENV482 genome assembly.</title>
        <authorList>
            <person name="Chen W."/>
            <person name="Faulkner N.W."/>
            <person name="Hyman M.R."/>
        </authorList>
    </citation>
    <scope>NUCLEOTIDE SEQUENCE [LARGE SCALE GENOMIC DNA]</scope>
    <source>
        <strain evidence="1 2">ENV482</strain>
    </source>
</reference>
<dbReference type="RefSeq" id="WP_174400339.1">
    <property type="nucleotide sequence ID" value="NZ_VBSB01000017.1"/>
</dbReference>
<accession>A0ABX2K3G9</accession>
<comment type="caution">
    <text evidence="1">The sequence shown here is derived from an EMBL/GenBank/DDBJ whole genome shotgun (WGS) entry which is preliminary data.</text>
</comment>
<keyword evidence="2" id="KW-1185">Reference proteome</keyword>
<gene>
    <name evidence="1" type="ORF">FEG63_24105</name>
</gene>
<dbReference type="Proteomes" id="UP000708347">
    <property type="component" value="Unassembled WGS sequence"/>
</dbReference>
<protein>
    <submittedName>
        <fullName evidence="1">Uncharacterized protein</fullName>
    </submittedName>
</protein>
<dbReference type="EMBL" id="VBSB01000017">
    <property type="protein sequence ID" value="NTY62624.1"/>
    <property type="molecule type" value="Genomic_DNA"/>
</dbReference>
<name>A0ABX2K3G9_9MYCO</name>
<proteinExistence type="predicted"/>